<dbReference type="EMBL" id="BARS01009272">
    <property type="protein sequence ID" value="GAF72319.1"/>
    <property type="molecule type" value="Genomic_DNA"/>
</dbReference>
<name>X0RTZ5_9ZZZZ</name>
<evidence type="ECO:0000256" key="1">
    <source>
        <dbReference type="SAM" id="Coils"/>
    </source>
</evidence>
<accession>X0RTZ5</accession>
<feature type="non-terminal residue" evidence="2">
    <location>
        <position position="1"/>
    </location>
</feature>
<reference evidence="2" key="1">
    <citation type="journal article" date="2014" name="Front. Microbiol.">
        <title>High frequency of phylogenetically diverse reductive dehalogenase-homologous genes in deep subseafloor sedimentary metagenomes.</title>
        <authorList>
            <person name="Kawai M."/>
            <person name="Futagami T."/>
            <person name="Toyoda A."/>
            <person name="Takaki Y."/>
            <person name="Nishi S."/>
            <person name="Hori S."/>
            <person name="Arai W."/>
            <person name="Tsubouchi T."/>
            <person name="Morono Y."/>
            <person name="Uchiyama I."/>
            <person name="Ito T."/>
            <person name="Fujiyama A."/>
            <person name="Inagaki F."/>
            <person name="Takami H."/>
        </authorList>
    </citation>
    <scope>NUCLEOTIDE SEQUENCE</scope>
    <source>
        <strain evidence="2">Expedition CK06-06</strain>
    </source>
</reference>
<dbReference type="AlphaFoldDB" id="X0RTZ5"/>
<sequence>ARQLYDQLKKAEADVARLAVEAQASQCNSDRADARVAEMRESVENSFEWVLGAQRDCASWWLIQSQGDVEGVGGTLPPDVSLADAVFGKIAEV</sequence>
<protein>
    <submittedName>
        <fullName evidence="2">Uncharacterized protein</fullName>
    </submittedName>
</protein>
<keyword evidence="1" id="KW-0175">Coiled coil</keyword>
<organism evidence="2">
    <name type="scientific">marine sediment metagenome</name>
    <dbReference type="NCBI Taxonomy" id="412755"/>
    <lineage>
        <taxon>unclassified sequences</taxon>
        <taxon>metagenomes</taxon>
        <taxon>ecological metagenomes</taxon>
    </lineage>
</organism>
<comment type="caution">
    <text evidence="2">The sequence shown here is derived from an EMBL/GenBank/DDBJ whole genome shotgun (WGS) entry which is preliminary data.</text>
</comment>
<evidence type="ECO:0000313" key="2">
    <source>
        <dbReference type="EMBL" id="GAF72319.1"/>
    </source>
</evidence>
<gene>
    <name evidence="2" type="ORF">S01H1_17475</name>
</gene>
<feature type="coiled-coil region" evidence="1">
    <location>
        <begin position="1"/>
        <end position="28"/>
    </location>
</feature>
<proteinExistence type="predicted"/>